<organism evidence="3">
    <name type="scientific">Alishewanella sp. HW16</name>
    <dbReference type="NCBI Taxonomy" id="1208711"/>
    <lineage>
        <taxon>Bacteria</taxon>
        <taxon>Pseudomonadati</taxon>
        <taxon>Pseudomonadota</taxon>
        <taxon>Gammaproteobacteria</taxon>
        <taxon>Alteromonadales</taxon>
        <taxon>Alteromonadaceae</taxon>
        <taxon>Alishewanella</taxon>
    </lineage>
</organism>
<dbReference type="Pfam" id="PF20229">
    <property type="entry name" value="ChrB_N"/>
    <property type="match status" value="1"/>
</dbReference>
<feature type="domain" description="ChrB N-terminal" evidence="2">
    <location>
        <begin position="19"/>
        <end position="148"/>
    </location>
</feature>
<dbReference type="EMBL" id="KJ818849">
    <property type="protein sequence ID" value="AJQ20738.1"/>
    <property type="molecule type" value="Genomic_DNA"/>
</dbReference>
<proteinExistence type="predicted"/>
<gene>
    <name evidence="3" type="primary">chrB</name>
</gene>
<dbReference type="Pfam" id="PF09828">
    <property type="entry name" value="ChrB_C"/>
    <property type="match status" value="1"/>
</dbReference>
<dbReference type="InterPro" id="IPR018634">
    <property type="entry name" value="ChrB_C"/>
</dbReference>
<evidence type="ECO:0000259" key="1">
    <source>
        <dbReference type="Pfam" id="PF09828"/>
    </source>
</evidence>
<name>A0A0G2SJH6_9ALTE</name>
<feature type="domain" description="ChrB C-terminal" evidence="1">
    <location>
        <begin position="178"/>
        <end position="304"/>
    </location>
</feature>
<sequence>MNTWLVLVISLPTENATARMRAWRALKASGAAVLRDGVYLLPNQSSCRSTFDAVAADVVANGGSAYVLSAEEPSDIHFQEQFDRGDEYAHLLVDIQTVRNELTADTALGVAKQIRKLRKAFTALMEIDFFPGEAQKQADAALVELEVAVNRVLSPDEPHPVIGQIPRLKLADYQGKTWATRRRPWVDRLASAWLIRRFIDCDATILWLTHPADCPNYALGFDFDDAIFSHVGAKVTFEVLLASFGLDRLGLQRIGALVHYLDVGGVQPPESVGIESVLAGLRETITDDDQLLTLASGVFDGLLVSFEKVQTK</sequence>
<accession>A0A0G2SJH6</accession>
<evidence type="ECO:0000259" key="2">
    <source>
        <dbReference type="Pfam" id="PF20229"/>
    </source>
</evidence>
<evidence type="ECO:0000313" key="3">
    <source>
        <dbReference type="EMBL" id="AJQ20738.1"/>
    </source>
</evidence>
<reference evidence="3" key="1">
    <citation type="submission" date="2014-05" db="EMBL/GenBank/DDBJ databases">
        <title>Identification and characterization of a chromate resistance determinant in a Cr(VI)-hyper-resistant bacterium Alishewanella sp. HW16.</title>
        <authorList>
            <person name="Li L."/>
        </authorList>
    </citation>
    <scope>NUCLEOTIDE SEQUENCE</scope>
    <source>
        <strain evidence="3">HW16</strain>
    </source>
</reference>
<dbReference type="InterPro" id="IPR046858">
    <property type="entry name" value="ChrB_N"/>
</dbReference>
<protein>
    <submittedName>
        <fullName evidence="3">Chromate regulatory protein</fullName>
    </submittedName>
</protein>
<dbReference type="AlphaFoldDB" id="A0A0G2SJH6"/>